<comment type="function">
    <text evidence="9 11">IGPS catalyzes the conversion of PRFAR and glutamine to IGP, AICAR and glutamate. The HisF subunit catalyzes the cyclization activity that produces IGP and AICAR from PRFAR using the ammonia provided by the HisH subunit.</text>
</comment>
<dbReference type="GO" id="GO:0000107">
    <property type="term" value="F:imidazoleglycerol-phosphate synthase activity"/>
    <property type="evidence" value="ECO:0007669"/>
    <property type="project" value="UniProtKB-UniRule"/>
</dbReference>
<dbReference type="HAMAP" id="MF_01013">
    <property type="entry name" value="HisF"/>
    <property type="match status" value="1"/>
</dbReference>
<organism evidence="13 14">
    <name type="scientific">Adhaeretor mobilis</name>
    <dbReference type="NCBI Taxonomy" id="1930276"/>
    <lineage>
        <taxon>Bacteria</taxon>
        <taxon>Pseudomonadati</taxon>
        <taxon>Planctomycetota</taxon>
        <taxon>Planctomycetia</taxon>
        <taxon>Pirellulales</taxon>
        <taxon>Lacipirellulaceae</taxon>
        <taxon>Adhaeretor</taxon>
    </lineage>
</organism>
<dbReference type="RefSeq" id="WP_145062873.1">
    <property type="nucleotide sequence ID" value="NZ_CP036263.1"/>
</dbReference>
<dbReference type="Gene3D" id="3.20.20.70">
    <property type="entry name" value="Aldolase class I"/>
    <property type="match status" value="1"/>
</dbReference>
<comment type="catalytic activity">
    <reaction evidence="10 11">
        <text>5-[(5-phospho-1-deoxy-D-ribulos-1-ylimino)methylamino]-1-(5-phospho-beta-D-ribosyl)imidazole-4-carboxamide + L-glutamine = D-erythro-1-(imidazol-4-yl)glycerol 3-phosphate + 5-amino-1-(5-phospho-beta-D-ribosyl)imidazole-4-carboxamide + L-glutamate + H(+)</text>
        <dbReference type="Rhea" id="RHEA:24793"/>
        <dbReference type="ChEBI" id="CHEBI:15378"/>
        <dbReference type="ChEBI" id="CHEBI:29985"/>
        <dbReference type="ChEBI" id="CHEBI:58278"/>
        <dbReference type="ChEBI" id="CHEBI:58359"/>
        <dbReference type="ChEBI" id="CHEBI:58475"/>
        <dbReference type="ChEBI" id="CHEBI:58525"/>
        <dbReference type="EC" id="4.3.2.10"/>
    </reaction>
</comment>
<evidence type="ECO:0000256" key="5">
    <source>
        <dbReference type="ARBA" id="ARBA00022490"/>
    </source>
</evidence>
<comment type="pathway">
    <text evidence="2 11">Amino-acid biosynthesis; L-histidine biosynthesis; L-histidine from 5-phospho-alpha-D-ribose 1-diphosphate: step 5/9.</text>
</comment>
<dbReference type="NCBIfam" id="TIGR00735">
    <property type="entry name" value="hisF"/>
    <property type="match status" value="1"/>
</dbReference>
<evidence type="ECO:0000256" key="3">
    <source>
        <dbReference type="ARBA" id="ARBA00009667"/>
    </source>
</evidence>
<dbReference type="GO" id="GO:0016829">
    <property type="term" value="F:lyase activity"/>
    <property type="evidence" value="ECO:0007669"/>
    <property type="project" value="UniProtKB-KW"/>
</dbReference>
<evidence type="ECO:0000256" key="6">
    <source>
        <dbReference type="ARBA" id="ARBA00022605"/>
    </source>
</evidence>
<dbReference type="InterPro" id="IPR013785">
    <property type="entry name" value="Aldolase_TIM"/>
</dbReference>
<accession>A0A517N1I5</accession>
<evidence type="ECO:0000256" key="9">
    <source>
        <dbReference type="ARBA" id="ARBA00025475"/>
    </source>
</evidence>
<protein>
    <recommendedName>
        <fullName evidence="11">Imidazole glycerol phosphate synthase subunit HisF</fullName>
        <ecNumber evidence="11">4.3.2.10</ecNumber>
    </recommendedName>
    <alternativeName>
        <fullName evidence="11">IGP synthase cyclase subunit</fullName>
    </alternativeName>
    <alternativeName>
        <fullName evidence="11">IGP synthase subunit HisF</fullName>
    </alternativeName>
    <alternativeName>
        <fullName evidence="11">ImGP synthase subunit HisF</fullName>
        <shortName evidence="11">IGPS subunit HisF</shortName>
    </alternativeName>
</protein>
<dbReference type="EC" id="4.3.2.10" evidence="11"/>
<dbReference type="Proteomes" id="UP000319852">
    <property type="component" value="Chromosome"/>
</dbReference>
<dbReference type="InterPro" id="IPR050064">
    <property type="entry name" value="IGPS_HisA/HisF"/>
</dbReference>
<evidence type="ECO:0000313" key="13">
    <source>
        <dbReference type="EMBL" id="QDT00995.1"/>
    </source>
</evidence>
<gene>
    <name evidence="11 13" type="primary">hisF</name>
    <name evidence="13" type="ORF">HG15A2_43370</name>
</gene>
<dbReference type="FunFam" id="3.20.20.70:FF:000006">
    <property type="entry name" value="Imidazole glycerol phosphate synthase subunit HisF"/>
    <property type="match status" value="1"/>
</dbReference>
<keyword evidence="5 11" id="KW-0963">Cytoplasm</keyword>
<feature type="active site" evidence="11">
    <location>
        <position position="11"/>
    </location>
</feature>
<dbReference type="EMBL" id="CP036263">
    <property type="protein sequence ID" value="QDT00995.1"/>
    <property type="molecule type" value="Genomic_DNA"/>
</dbReference>
<comment type="similarity">
    <text evidence="3 11 12">Belongs to the HisA/HisF family.</text>
</comment>
<dbReference type="AlphaFoldDB" id="A0A517N1I5"/>
<dbReference type="InterPro" id="IPR004651">
    <property type="entry name" value="HisF"/>
</dbReference>
<comment type="subcellular location">
    <subcellularLocation>
        <location evidence="1 11">Cytoplasm</location>
    </subcellularLocation>
</comment>
<dbReference type="InterPro" id="IPR011060">
    <property type="entry name" value="RibuloseP-bd_barrel"/>
</dbReference>
<dbReference type="GO" id="GO:0005737">
    <property type="term" value="C:cytoplasm"/>
    <property type="evidence" value="ECO:0007669"/>
    <property type="project" value="UniProtKB-SubCell"/>
</dbReference>
<evidence type="ECO:0000256" key="8">
    <source>
        <dbReference type="ARBA" id="ARBA00023239"/>
    </source>
</evidence>
<evidence type="ECO:0000256" key="1">
    <source>
        <dbReference type="ARBA" id="ARBA00004496"/>
    </source>
</evidence>
<dbReference type="SUPFAM" id="SSF51366">
    <property type="entry name" value="Ribulose-phoshate binding barrel"/>
    <property type="match status" value="1"/>
</dbReference>
<dbReference type="UniPathway" id="UPA00031">
    <property type="reaction ID" value="UER00010"/>
</dbReference>
<evidence type="ECO:0000256" key="2">
    <source>
        <dbReference type="ARBA" id="ARBA00005091"/>
    </source>
</evidence>
<dbReference type="CDD" id="cd04731">
    <property type="entry name" value="HisF"/>
    <property type="match status" value="1"/>
</dbReference>
<keyword evidence="6 11" id="KW-0028">Amino-acid biosynthesis</keyword>
<sequence length="263" mass="27897">MLAKRVIPCLDVDRGRVVKGTNFVNLRDAGDPVEVAARYERDGADELVFLDICASHEGRDIMRDMVRRTAEQVFMPFTVGGGIRTLEDARQLIQAGAEKVSLNSAAVRTPELITEISRAFGGCATVVNIDPKRVTDAEGNEKFEVFINGGRIPTGLDALAWAKQVEELGAGEIVLTCMDADGTKDGYDLEMTAAVSQAVGIPVVASGGAGCPQHLADAVTKGKADAALAASIFHFGEYTIQETKQIMAEAGIPVRLPPVGLVA</sequence>
<evidence type="ECO:0000313" key="14">
    <source>
        <dbReference type="Proteomes" id="UP000319852"/>
    </source>
</evidence>
<keyword evidence="7 11" id="KW-0368">Histidine biosynthesis</keyword>
<evidence type="ECO:0000256" key="10">
    <source>
        <dbReference type="ARBA" id="ARBA00047838"/>
    </source>
</evidence>
<proteinExistence type="inferred from homology"/>
<name>A0A517N1I5_9BACT</name>
<evidence type="ECO:0000256" key="12">
    <source>
        <dbReference type="RuleBase" id="RU003657"/>
    </source>
</evidence>
<evidence type="ECO:0000256" key="7">
    <source>
        <dbReference type="ARBA" id="ARBA00023102"/>
    </source>
</evidence>
<dbReference type="OrthoDB" id="9781903at2"/>
<dbReference type="PANTHER" id="PTHR21235">
    <property type="entry name" value="IMIDAZOLE GLYCEROL PHOSPHATE SYNTHASE SUBUNIT HISF/H IGP SYNTHASE SUBUNIT HISF/H"/>
    <property type="match status" value="1"/>
</dbReference>
<feature type="active site" evidence="11">
    <location>
        <position position="130"/>
    </location>
</feature>
<keyword evidence="14" id="KW-1185">Reference proteome</keyword>
<evidence type="ECO:0000256" key="4">
    <source>
        <dbReference type="ARBA" id="ARBA00011152"/>
    </source>
</evidence>
<comment type="subunit">
    <text evidence="4 11">Heterodimer of HisH and HisF.</text>
</comment>
<dbReference type="InterPro" id="IPR006062">
    <property type="entry name" value="His_biosynth"/>
</dbReference>
<dbReference type="PANTHER" id="PTHR21235:SF2">
    <property type="entry name" value="IMIDAZOLE GLYCEROL PHOSPHATE SYNTHASE HISHF"/>
    <property type="match status" value="1"/>
</dbReference>
<dbReference type="KEGG" id="amob:HG15A2_43370"/>
<dbReference type="Pfam" id="PF00977">
    <property type="entry name" value="His_biosynth"/>
    <property type="match status" value="1"/>
</dbReference>
<dbReference type="GO" id="GO:0000105">
    <property type="term" value="P:L-histidine biosynthetic process"/>
    <property type="evidence" value="ECO:0007669"/>
    <property type="project" value="UniProtKB-UniRule"/>
</dbReference>
<evidence type="ECO:0000256" key="11">
    <source>
        <dbReference type="HAMAP-Rule" id="MF_01013"/>
    </source>
</evidence>
<keyword evidence="8 11" id="KW-0456">Lyase</keyword>
<reference evidence="13 14" key="1">
    <citation type="submission" date="2019-02" db="EMBL/GenBank/DDBJ databases">
        <title>Deep-cultivation of Planctomycetes and their phenomic and genomic characterization uncovers novel biology.</title>
        <authorList>
            <person name="Wiegand S."/>
            <person name="Jogler M."/>
            <person name="Boedeker C."/>
            <person name="Pinto D."/>
            <person name="Vollmers J."/>
            <person name="Rivas-Marin E."/>
            <person name="Kohn T."/>
            <person name="Peeters S.H."/>
            <person name="Heuer A."/>
            <person name="Rast P."/>
            <person name="Oberbeckmann S."/>
            <person name="Bunk B."/>
            <person name="Jeske O."/>
            <person name="Meyerdierks A."/>
            <person name="Storesund J.E."/>
            <person name="Kallscheuer N."/>
            <person name="Luecker S."/>
            <person name="Lage O.M."/>
            <person name="Pohl T."/>
            <person name="Merkel B.J."/>
            <person name="Hornburger P."/>
            <person name="Mueller R.-W."/>
            <person name="Bruemmer F."/>
            <person name="Labrenz M."/>
            <person name="Spormann A.M."/>
            <person name="Op den Camp H."/>
            <person name="Overmann J."/>
            <person name="Amann R."/>
            <person name="Jetten M.S.M."/>
            <person name="Mascher T."/>
            <person name="Medema M.H."/>
            <person name="Devos D.P."/>
            <person name="Kaster A.-K."/>
            <person name="Ovreas L."/>
            <person name="Rohde M."/>
            <person name="Galperin M.Y."/>
            <person name="Jogler C."/>
        </authorList>
    </citation>
    <scope>NUCLEOTIDE SEQUENCE [LARGE SCALE GENOMIC DNA]</scope>
    <source>
        <strain evidence="13 14">HG15A2</strain>
    </source>
</reference>